<keyword evidence="4" id="KW-1185">Reference proteome</keyword>
<proteinExistence type="predicted"/>
<dbReference type="Gene3D" id="2.130.10.10">
    <property type="entry name" value="YVTN repeat-like/Quinoprotein amine dehydrogenase"/>
    <property type="match status" value="1"/>
</dbReference>
<accession>A0AAD5WTG7</accession>
<dbReference type="SUPFAM" id="SSF75011">
    <property type="entry name" value="3-carboxy-cis,cis-mucoante lactonizing enzyme"/>
    <property type="match status" value="1"/>
</dbReference>
<name>A0AAD5WTG7_9PEZI</name>
<evidence type="ECO:0008006" key="5">
    <source>
        <dbReference type="Google" id="ProtNLM"/>
    </source>
</evidence>
<dbReference type="InterPro" id="IPR015943">
    <property type="entry name" value="WD40/YVTN_repeat-like_dom_sf"/>
</dbReference>
<evidence type="ECO:0000313" key="4">
    <source>
        <dbReference type="Proteomes" id="UP001201980"/>
    </source>
</evidence>
<feature type="region of interest" description="Disordered" evidence="1">
    <location>
        <begin position="238"/>
        <end position="269"/>
    </location>
</feature>
<gene>
    <name evidence="3" type="ORF">MKZ38_008110</name>
</gene>
<evidence type="ECO:0000256" key="2">
    <source>
        <dbReference type="SAM" id="SignalP"/>
    </source>
</evidence>
<dbReference type="AlphaFoldDB" id="A0AAD5WTG7"/>
<feature type="compositionally biased region" description="Basic residues" evidence="1">
    <location>
        <begin position="246"/>
        <end position="258"/>
    </location>
</feature>
<sequence length="448" mass="44516">MKSLILSILASVPLVAAAPRGCVAGTEPQASTGQAVYFITNGVEENAVVAVPIGADGTLSGGTTTGTGGQGSVAVDADGQPAVPDALVGQSALSLAGMNIFAVNAGSNTLSMLSISADDPTQLALVGNPVDIPGEFPNTVSASEENKLVCVGTTGAVAGISCASFDDETGLGEMDGLRAIDLGQTTPPLGPLNTVSQVFFSEAQDSLLVTVKGDPNVNNTGFLSVFPVEQDCGASAGNASAVGLKPRGRGRGKGKGNGRHQVDGPEGGAGGAAVDMVAVLSQTDVRSSPDGTAVLFGSLPIPGTNNRVFATDASFGATILEVGADDSASLVASQAIDGQSATCWVTISELTGTAFVTDVGVNRVVEMSLEDASIINILDLSENGNPGLIDLRAVGGFMYALSPGDGAEVGPRISVLDISGGEGTATEVQNFDASALTGAEAMGMAVLE</sequence>
<organism evidence="3 4">
    <name type="scientific">Zalerion maritima</name>
    <dbReference type="NCBI Taxonomy" id="339359"/>
    <lineage>
        <taxon>Eukaryota</taxon>
        <taxon>Fungi</taxon>
        <taxon>Dikarya</taxon>
        <taxon>Ascomycota</taxon>
        <taxon>Pezizomycotina</taxon>
        <taxon>Sordariomycetes</taxon>
        <taxon>Lulworthiomycetidae</taxon>
        <taxon>Lulworthiales</taxon>
        <taxon>Lulworthiaceae</taxon>
        <taxon>Zalerion</taxon>
    </lineage>
</organism>
<evidence type="ECO:0000256" key="1">
    <source>
        <dbReference type="SAM" id="MobiDB-lite"/>
    </source>
</evidence>
<dbReference type="EMBL" id="JAKWBI020000054">
    <property type="protein sequence ID" value="KAJ2904437.1"/>
    <property type="molecule type" value="Genomic_DNA"/>
</dbReference>
<keyword evidence="2" id="KW-0732">Signal</keyword>
<reference evidence="3" key="1">
    <citation type="submission" date="2022-07" db="EMBL/GenBank/DDBJ databases">
        <title>Draft genome sequence of Zalerion maritima ATCC 34329, a (micro)plastics degrading marine fungus.</title>
        <authorList>
            <person name="Paco A."/>
            <person name="Goncalves M.F.M."/>
            <person name="Rocha-Santos T.A.P."/>
            <person name="Alves A."/>
        </authorList>
    </citation>
    <scope>NUCLEOTIDE SEQUENCE</scope>
    <source>
        <strain evidence="3">ATCC 34329</strain>
    </source>
</reference>
<protein>
    <recommendedName>
        <fullName evidence="5">3-carboxymuconate cyclase</fullName>
    </recommendedName>
</protein>
<dbReference type="Proteomes" id="UP001201980">
    <property type="component" value="Unassembled WGS sequence"/>
</dbReference>
<evidence type="ECO:0000313" key="3">
    <source>
        <dbReference type="EMBL" id="KAJ2904437.1"/>
    </source>
</evidence>
<feature type="signal peptide" evidence="2">
    <location>
        <begin position="1"/>
        <end position="17"/>
    </location>
</feature>
<comment type="caution">
    <text evidence="3">The sequence shown here is derived from an EMBL/GenBank/DDBJ whole genome shotgun (WGS) entry which is preliminary data.</text>
</comment>
<feature type="chain" id="PRO_5042057168" description="3-carboxymuconate cyclase" evidence="2">
    <location>
        <begin position="18"/>
        <end position="448"/>
    </location>
</feature>